<dbReference type="AlphaFoldDB" id="A0AAN8QEH8"/>
<gene>
    <name evidence="7" type="ORF">SNE40_002726</name>
</gene>
<comment type="caution">
    <text evidence="7">The sequence shown here is derived from an EMBL/GenBank/DDBJ whole genome shotgun (WGS) entry which is preliminary data.</text>
</comment>
<evidence type="ECO:0000313" key="7">
    <source>
        <dbReference type="EMBL" id="KAK6190971.1"/>
    </source>
</evidence>
<feature type="transmembrane region" description="Helical" evidence="6">
    <location>
        <begin position="227"/>
        <end position="251"/>
    </location>
</feature>
<dbReference type="InterPro" id="IPR018499">
    <property type="entry name" value="Tetraspanin/Peripherin"/>
</dbReference>
<dbReference type="InterPro" id="IPR000301">
    <property type="entry name" value="Tetraspanin_animals"/>
</dbReference>
<comment type="subcellular location">
    <subcellularLocation>
        <location evidence="1 6">Membrane</location>
        <topology evidence="1 6">Multi-pass membrane protein</topology>
    </subcellularLocation>
</comment>
<evidence type="ECO:0000256" key="1">
    <source>
        <dbReference type="ARBA" id="ARBA00004141"/>
    </source>
</evidence>
<feature type="transmembrane region" description="Helical" evidence="6">
    <location>
        <begin position="12"/>
        <end position="34"/>
    </location>
</feature>
<keyword evidence="3 6" id="KW-0812">Transmembrane</keyword>
<dbReference type="Gene3D" id="1.10.1450.10">
    <property type="entry name" value="Tetraspanin"/>
    <property type="match status" value="1"/>
</dbReference>
<accession>A0AAN8QEH8</accession>
<protein>
    <recommendedName>
        <fullName evidence="6">Tetraspanin</fullName>
    </recommendedName>
</protein>
<sequence length="259" mass="28389">MAGCAGNTARFLLILFNIIFLISGIAILGVGIWLRVDPRVLQMQDLISLDSENPNLEIAAYILIGFGGIVLLVSVFGFCGGIQESRCLLGLFIACLVIIFIGEISAGVVAAVYKTEIEDKIETSLLEVLKNDYQIGRTKYTQPFDYVQVWSECCGVKNYTDYRTVTFEANQTVPKSCCRLKNKDPDDPQPVNNKECQREARTNAPADYLHSVGCIEGITNKINEYDAVLIGVAIGLACIQIFGVILACCICKNIKGTEL</sequence>
<dbReference type="PANTHER" id="PTHR19282">
    <property type="entry name" value="TETRASPANIN"/>
    <property type="match status" value="1"/>
</dbReference>
<evidence type="ECO:0000256" key="2">
    <source>
        <dbReference type="ARBA" id="ARBA00006840"/>
    </source>
</evidence>
<comment type="similarity">
    <text evidence="2 6">Belongs to the tetraspanin (TM4SF) family.</text>
</comment>
<dbReference type="Proteomes" id="UP001347796">
    <property type="component" value="Unassembled WGS sequence"/>
</dbReference>
<keyword evidence="5 6" id="KW-0472">Membrane</keyword>
<dbReference type="SUPFAM" id="SSF48652">
    <property type="entry name" value="Tetraspanin"/>
    <property type="match status" value="1"/>
</dbReference>
<dbReference type="GO" id="GO:0005886">
    <property type="term" value="C:plasma membrane"/>
    <property type="evidence" value="ECO:0007669"/>
    <property type="project" value="TreeGrafter"/>
</dbReference>
<dbReference type="InterPro" id="IPR008952">
    <property type="entry name" value="Tetraspanin_EC2_sf"/>
</dbReference>
<evidence type="ECO:0000256" key="6">
    <source>
        <dbReference type="RuleBase" id="RU361218"/>
    </source>
</evidence>
<evidence type="ECO:0000256" key="3">
    <source>
        <dbReference type="ARBA" id="ARBA00022692"/>
    </source>
</evidence>
<keyword evidence="8" id="KW-1185">Reference proteome</keyword>
<evidence type="ECO:0000313" key="8">
    <source>
        <dbReference type="Proteomes" id="UP001347796"/>
    </source>
</evidence>
<proteinExistence type="inferred from homology"/>
<name>A0AAN8QEH8_PATCE</name>
<dbReference type="PANTHER" id="PTHR19282:SF544">
    <property type="entry name" value="TETRASPANIN"/>
    <property type="match status" value="1"/>
</dbReference>
<feature type="transmembrane region" description="Helical" evidence="6">
    <location>
        <begin position="58"/>
        <end position="79"/>
    </location>
</feature>
<evidence type="ECO:0000256" key="5">
    <source>
        <dbReference type="ARBA" id="ARBA00023136"/>
    </source>
</evidence>
<dbReference type="Pfam" id="PF00335">
    <property type="entry name" value="Tetraspanin"/>
    <property type="match status" value="1"/>
</dbReference>
<dbReference type="PIRSF" id="PIRSF002419">
    <property type="entry name" value="Tetraspanin"/>
    <property type="match status" value="1"/>
</dbReference>
<organism evidence="7 8">
    <name type="scientific">Patella caerulea</name>
    <name type="common">Rayed Mediterranean limpet</name>
    <dbReference type="NCBI Taxonomy" id="87958"/>
    <lineage>
        <taxon>Eukaryota</taxon>
        <taxon>Metazoa</taxon>
        <taxon>Spiralia</taxon>
        <taxon>Lophotrochozoa</taxon>
        <taxon>Mollusca</taxon>
        <taxon>Gastropoda</taxon>
        <taxon>Patellogastropoda</taxon>
        <taxon>Patelloidea</taxon>
        <taxon>Patellidae</taxon>
        <taxon>Patella</taxon>
    </lineage>
</organism>
<dbReference type="EMBL" id="JAZGQO010000002">
    <property type="protein sequence ID" value="KAK6190971.1"/>
    <property type="molecule type" value="Genomic_DNA"/>
</dbReference>
<keyword evidence="4 6" id="KW-1133">Transmembrane helix</keyword>
<evidence type="ECO:0000256" key="4">
    <source>
        <dbReference type="ARBA" id="ARBA00022989"/>
    </source>
</evidence>
<feature type="transmembrane region" description="Helical" evidence="6">
    <location>
        <begin position="91"/>
        <end position="113"/>
    </location>
</feature>
<dbReference type="PRINTS" id="PR00259">
    <property type="entry name" value="TMFOUR"/>
</dbReference>
<reference evidence="7 8" key="1">
    <citation type="submission" date="2024-01" db="EMBL/GenBank/DDBJ databases">
        <title>The genome of the rayed Mediterranean limpet Patella caerulea (Linnaeus, 1758).</title>
        <authorList>
            <person name="Anh-Thu Weber A."/>
            <person name="Halstead-Nussloch G."/>
        </authorList>
    </citation>
    <scope>NUCLEOTIDE SEQUENCE [LARGE SCALE GENOMIC DNA]</scope>
    <source>
        <strain evidence="7">AATW-2023a</strain>
        <tissue evidence="7">Whole specimen</tissue>
    </source>
</reference>
<dbReference type="CDD" id="cd03127">
    <property type="entry name" value="tetraspanin_LEL"/>
    <property type="match status" value="1"/>
</dbReference>